<proteinExistence type="predicted"/>
<dbReference type="AlphaFoldDB" id="A0A8T5VRQ9"/>
<protein>
    <submittedName>
        <fullName evidence="1">Uncharacterized protein</fullName>
    </submittedName>
</protein>
<gene>
    <name evidence="1" type="ORF">HAP41_0000048675</name>
</gene>
<evidence type="ECO:0000313" key="2">
    <source>
        <dbReference type="Proteomes" id="UP000551709"/>
    </source>
</evidence>
<accession>A0A8T5VRQ9</accession>
<reference evidence="1" key="1">
    <citation type="journal article" date="2017" name="Syst. Appl. Microbiol.">
        <title>Soybeans inoculated with root zone soils of Canadian native legumes harbour diverse and novel Bradyrhizobium spp. that possess agricultural potential.</title>
        <authorList>
            <person name="Bromfield E.S.P."/>
            <person name="Cloutier S."/>
            <person name="Tambong J.T."/>
            <person name="Tran Thi T.V."/>
        </authorList>
    </citation>
    <scope>NUCLEOTIDE SEQUENCE</scope>
    <source>
        <strain evidence="1">1S5</strain>
    </source>
</reference>
<name>A0A8T5VRQ9_9BRAD</name>
<sequence length="63" mass="7042">MRDLAGLLKERDGKQTVDLDQRYRFERADRCPMAGIDWVHVVGLATLILAVSAIGIRAMRESG</sequence>
<evidence type="ECO:0000313" key="1">
    <source>
        <dbReference type="EMBL" id="UPT92148.1"/>
    </source>
</evidence>
<dbReference type="RefSeq" id="WP_166106854.1">
    <property type="nucleotide sequence ID" value="NZ_CP096256.1"/>
</dbReference>
<dbReference type="Proteomes" id="UP000551709">
    <property type="component" value="Plasmid pBb1S5a"/>
</dbReference>
<reference evidence="1" key="2">
    <citation type="submission" date="2022-04" db="EMBL/GenBank/DDBJ databases">
        <authorList>
            <person name="Bromfield E.S.P."/>
            <person name="Cloutier S."/>
        </authorList>
    </citation>
    <scope>NUCLEOTIDE SEQUENCE</scope>
    <source>
        <strain evidence="1">1S5</strain>
        <plasmid evidence="1">pBb1S5a</plasmid>
    </source>
</reference>
<organism evidence="1 2">
    <name type="scientific">Bradyrhizobium barranii subsp. apii</name>
    <dbReference type="NCBI Taxonomy" id="2819348"/>
    <lineage>
        <taxon>Bacteria</taxon>
        <taxon>Pseudomonadati</taxon>
        <taxon>Pseudomonadota</taxon>
        <taxon>Alphaproteobacteria</taxon>
        <taxon>Hyphomicrobiales</taxon>
        <taxon>Nitrobacteraceae</taxon>
        <taxon>Bradyrhizobium</taxon>
        <taxon>Bradyrhizobium barranii</taxon>
    </lineage>
</organism>
<dbReference type="EMBL" id="CP096256">
    <property type="protein sequence ID" value="UPT92148.1"/>
    <property type="molecule type" value="Genomic_DNA"/>
</dbReference>
<keyword evidence="1" id="KW-0614">Plasmid</keyword>
<geneLocation type="plasmid" evidence="1 2">
    <name>pBb1S5a</name>
</geneLocation>